<evidence type="ECO:0000256" key="5">
    <source>
        <dbReference type="ARBA" id="ARBA00022553"/>
    </source>
</evidence>
<evidence type="ECO:0000256" key="7">
    <source>
        <dbReference type="SAM" id="MobiDB-lite"/>
    </source>
</evidence>
<evidence type="ECO:0000256" key="3">
    <source>
        <dbReference type="ARBA" id="ARBA00008329"/>
    </source>
</evidence>
<evidence type="ECO:0000256" key="6">
    <source>
        <dbReference type="ARBA" id="ARBA00023242"/>
    </source>
</evidence>
<proteinExistence type="inferred from homology"/>
<dbReference type="PANTHER" id="PTHR34930">
    <property type="entry name" value="GEO05313P1"/>
    <property type="match status" value="1"/>
</dbReference>
<gene>
    <name evidence="8" type="ORF">NXF25_016486</name>
</gene>
<evidence type="ECO:0000313" key="9">
    <source>
        <dbReference type="Proteomes" id="UP001474421"/>
    </source>
</evidence>
<reference evidence="8 9" key="1">
    <citation type="journal article" date="2024" name="Proc. Natl. Acad. Sci. U.S.A.">
        <title>The genetic regulatory architecture and epigenomic basis for age-related changes in rattlesnake venom.</title>
        <authorList>
            <person name="Hogan M.P."/>
            <person name="Holding M.L."/>
            <person name="Nystrom G.S."/>
            <person name="Colston T.J."/>
            <person name="Bartlett D.A."/>
            <person name="Mason A.J."/>
            <person name="Ellsworth S.A."/>
            <person name="Rautsaw R.M."/>
            <person name="Lawrence K.C."/>
            <person name="Strickland J.L."/>
            <person name="He B."/>
            <person name="Fraser P."/>
            <person name="Margres M.J."/>
            <person name="Gilbert D.M."/>
            <person name="Gibbs H.L."/>
            <person name="Parkinson C.L."/>
            <person name="Rokyta D.R."/>
        </authorList>
    </citation>
    <scope>NUCLEOTIDE SEQUENCE [LARGE SCALE GENOMIC DNA]</scope>
    <source>
        <strain evidence="8">DRR0105</strain>
    </source>
</reference>
<protein>
    <submittedName>
        <fullName evidence="8">Hematological and neurological expressed 1-like</fullName>
    </submittedName>
</protein>
<dbReference type="AlphaFoldDB" id="A0AAW1ATR3"/>
<dbReference type="GO" id="GO:0005737">
    <property type="term" value="C:cytoplasm"/>
    <property type="evidence" value="ECO:0007669"/>
    <property type="project" value="UniProtKB-SubCell"/>
</dbReference>
<evidence type="ECO:0000256" key="1">
    <source>
        <dbReference type="ARBA" id="ARBA00004123"/>
    </source>
</evidence>
<keyword evidence="5" id="KW-0597">Phosphoprotein</keyword>
<evidence type="ECO:0000313" key="8">
    <source>
        <dbReference type="EMBL" id="KAK9393224.1"/>
    </source>
</evidence>
<organism evidence="8 9">
    <name type="scientific">Crotalus adamanteus</name>
    <name type="common">Eastern diamondback rattlesnake</name>
    <dbReference type="NCBI Taxonomy" id="8729"/>
    <lineage>
        <taxon>Eukaryota</taxon>
        <taxon>Metazoa</taxon>
        <taxon>Chordata</taxon>
        <taxon>Craniata</taxon>
        <taxon>Vertebrata</taxon>
        <taxon>Euteleostomi</taxon>
        <taxon>Lepidosauria</taxon>
        <taxon>Squamata</taxon>
        <taxon>Bifurcata</taxon>
        <taxon>Unidentata</taxon>
        <taxon>Episquamata</taxon>
        <taxon>Toxicofera</taxon>
        <taxon>Serpentes</taxon>
        <taxon>Colubroidea</taxon>
        <taxon>Viperidae</taxon>
        <taxon>Crotalinae</taxon>
        <taxon>Crotalus</taxon>
    </lineage>
</organism>
<feature type="region of interest" description="Disordered" evidence="7">
    <location>
        <begin position="1"/>
        <end position="194"/>
    </location>
</feature>
<sequence length="441" mass="47126">MLERPTSLERPRPLPQQTPRPFRLPPSQNRVPASRSEGRAFPPRLAEAGWNGAALGQWPSEGGAERRAGETRERKRRVAAGKLSSLGPSFCRPPCSKGPSPTRPDPAPGEAAARLGFPLGRPLGRPARCGEGGRDSKSQHPQPGDGPARSAAPRRLCRAGGGTRGRRRLKGGGGGGQLCSPPLPPSRSGRVHTTRVTQTCKVSHRFRGARENWPRLSRGKDYLAWGVAVNPASGVAPLDAGSGEAIRLAWAGPAGWRPPVGLGGRRDAGGGLPPLPKKYPARPCNTDVSSSSKSQKMASNIFAAAEEPLNFPKRTNPPGGKDSGIFEDHKPNESRQFINPPGGKTSNIFGTPSPVSTVKAHPNKPKDHTFLLNDRGGSAREIKEDQRPPGELPKEKKDLPKETTKEPGPKIDDHEPRLGPRPRSHNKVLNPPGGKSSIAFY</sequence>
<feature type="compositionally biased region" description="Pro residues" evidence="7">
    <location>
        <begin position="13"/>
        <end position="24"/>
    </location>
</feature>
<keyword evidence="4" id="KW-0963">Cytoplasm</keyword>
<dbReference type="PANTHER" id="PTHR34930:SF5">
    <property type="entry name" value="JUPITER MICROTUBULE ASSOCIATED HOMOLOG 2"/>
    <property type="match status" value="1"/>
</dbReference>
<name>A0AAW1ATR3_CROAD</name>
<comment type="caution">
    <text evidence="8">The sequence shown here is derived from an EMBL/GenBank/DDBJ whole genome shotgun (WGS) entry which is preliminary data.</text>
</comment>
<keyword evidence="6" id="KW-0539">Nucleus</keyword>
<dbReference type="EMBL" id="JAOTOJ010000014">
    <property type="protein sequence ID" value="KAK9393224.1"/>
    <property type="molecule type" value="Genomic_DNA"/>
</dbReference>
<dbReference type="InterPro" id="IPR033335">
    <property type="entry name" value="JUPITER"/>
</dbReference>
<comment type="subcellular location">
    <subcellularLocation>
        <location evidence="2">Cytoplasm</location>
    </subcellularLocation>
    <subcellularLocation>
        <location evidence="1">Nucleus</location>
    </subcellularLocation>
</comment>
<dbReference type="GO" id="GO:0005634">
    <property type="term" value="C:nucleus"/>
    <property type="evidence" value="ECO:0007669"/>
    <property type="project" value="UniProtKB-SubCell"/>
</dbReference>
<keyword evidence="9" id="KW-1185">Reference proteome</keyword>
<dbReference type="Proteomes" id="UP001474421">
    <property type="component" value="Unassembled WGS sequence"/>
</dbReference>
<feature type="region of interest" description="Disordered" evidence="7">
    <location>
        <begin position="267"/>
        <end position="441"/>
    </location>
</feature>
<comment type="similarity">
    <text evidence="3">Belongs to the JUPITER family.</text>
</comment>
<evidence type="ECO:0000256" key="4">
    <source>
        <dbReference type="ARBA" id="ARBA00022490"/>
    </source>
</evidence>
<feature type="compositionally biased region" description="Basic and acidic residues" evidence="7">
    <location>
        <begin position="1"/>
        <end position="12"/>
    </location>
</feature>
<feature type="compositionally biased region" description="Basic and acidic residues" evidence="7">
    <location>
        <begin position="63"/>
        <end position="73"/>
    </location>
</feature>
<evidence type="ECO:0000256" key="2">
    <source>
        <dbReference type="ARBA" id="ARBA00004496"/>
    </source>
</evidence>
<feature type="compositionally biased region" description="Basic and acidic residues" evidence="7">
    <location>
        <begin position="377"/>
        <end position="418"/>
    </location>
</feature>
<feature type="compositionally biased region" description="Polar residues" evidence="7">
    <location>
        <begin position="344"/>
        <end position="356"/>
    </location>
</feature>
<feature type="compositionally biased region" description="Basic and acidic residues" evidence="7">
    <location>
        <begin position="324"/>
        <end position="333"/>
    </location>
</feature>
<accession>A0AAW1ATR3</accession>